<dbReference type="OrthoDB" id="30673at2"/>
<sequence>MRKAFLTLLVALTPALAQFDWLSNLDWGGISNNLNKVSQVLSCDPSSLAQLDFSQPSLVLRGVYRVTKCILCTTLKMCGLPDDMLYPASWGEIQGALSRGQEVMVVGSGAGVEALARYLGLILHGGGCQNISYGGVPIYTCPPGGVRIPKAYIVTDGKTARKLEAELKEAVKEGLLKVVAVGGERDAPELSGVILGLPILWAGGKDYLFAPGYSTPDRWLWLTFDGPTTNKVLLVLRLATQYAASAAQREEEVQTVEK</sequence>
<protein>
    <submittedName>
        <fullName evidence="2">Uncharacterized protein</fullName>
    </submittedName>
</protein>
<keyword evidence="3" id="KW-1185">Reference proteome</keyword>
<feature type="chain" id="PRO_5003910076" evidence="1">
    <location>
        <begin position="18"/>
        <end position="258"/>
    </location>
</feature>
<evidence type="ECO:0000313" key="2">
    <source>
        <dbReference type="EMBL" id="AFV77512.1"/>
    </source>
</evidence>
<dbReference type="RefSeq" id="WP_015065488.1">
    <property type="nucleotide sequence ID" value="NC_019388.1"/>
</dbReference>
<dbReference type="PATRIC" id="fig|751945.3.peg.2482"/>
<keyword evidence="2" id="KW-0614">Plasmid</keyword>
<dbReference type="KEGG" id="tos:Theos_2540"/>
<evidence type="ECO:0000313" key="3">
    <source>
        <dbReference type="Proteomes" id="UP000000211"/>
    </source>
</evidence>
<gene>
    <name evidence="2" type="ORF">Theos_2540</name>
</gene>
<feature type="signal peptide" evidence="1">
    <location>
        <begin position="1"/>
        <end position="17"/>
    </location>
</feature>
<proteinExistence type="predicted"/>
<keyword evidence="1" id="KW-0732">Signal</keyword>
<dbReference type="Proteomes" id="UP000000211">
    <property type="component" value="Plasmid pTHEOS02"/>
</dbReference>
<accession>K7RMA9</accession>
<organism evidence="2 3">
    <name type="scientific">Thermus oshimai JL-2</name>
    <dbReference type="NCBI Taxonomy" id="751945"/>
    <lineage>
        <taxon>Bacteria</taxon>
        <taxon>Thermotogati</taxon>
        <taxon>Deinococcota</taxon>
        <taxon>Deinococci</taxon>
        <taxon>Thermales</taxon>
        <taxon>Thermaceae</taxon>
        <taxon>Thermus</taxon>
    </lineage>
</organism>
<dbReference type="EMBL" id="CP003251">
    <property type="protein sequence ID" value="AFV77512.1"/>
    <property type="molecule type" value="Genomic_DNA"/>
</dbReference>
<dbReference type="HOGENOM" id="CLU_1077411_0_0_0"/>
<reference evidence="2 3" key="1">
    <citation type="journal article" date="2013" name="Genome Announc.">
        <title>Whole Genome Sequencing of Thermus oshimai JL-2 and Thermus thermophilus JL-18, Incomplete Denitrifiers from the United States Great Basin.</title>
        <authorList>
            <person name="Murugapiran S.K."/>
            <person name="Huntemann M."/>
            <person name="Wei C.L."/>
            <person name="Han J."/>
            <person name="Detter J.C."/>
            <person name="Han C.S."/>
            <person name="Erkkila T.H."/>
            <person name="Teshima H."/>
            <person name="Chen A."/>
            <person name="Kyrpides N."/>
            <person name="Mavrommatis K."/>
            <person name="Markowitz V."/>
            <person name="Szeto E."/>
            <person name="Ivanova N."/>
            <person name="Pagani I."/>
            <person name="Lam J."/>
            <person name="McDonald A.I."/>
            <person name="Dodsworth J.A."/>
            <person name="Pati A."/>
            <person name="Goodwin L."/>
            <person name="Peters L."/>
            <person name="Pitluck S."/>
            <person name="Woyke T."/>
            <person name="Hedlund B.P."/>
        </authorList>
    </citation>
    <scope>NUCLEOTIDE SEQUENCE</scope>
    <source>
        <strain evidence="2 3">JL-2</strain>
        <plasmid evidence="2">pTHEOS02</plasmid>
    </source>
</reference>
<geneLocation type="plasmid" evidence="2 3">
    <name>pTHEOS02</name>
</geneLocation>
<dbReference type="AlphaFoldDB" id="K7RMA9"/>
<evidence type="ECO:0000256" key="1">
    <source>
        <dbReference type="SAM" id="SignalP"/>
    </source>
</evidence>
<name>K7RMA9_THEOS</name>